<sequence>MTVLPDESTPPTTSVSTDFLALTEKPIKRRPRIGQIIGMIVVAYFIFVAIVIVLTNENFNWPIVAQYLFDVRIFGGVGVMLQLTLYSMIIGFVLGLLLAVMRMSPNWLIRGVAGAYVWFFRGTPLLVQLLFWGFAGALFPQLMIGIPFVDPWISLDTNLVISLFTAAVLGLGLNEAAYMAEIVRGGILAVPHGQAEASRALGFSTGSTLRHVVLPQAMKVIIPPVGNNVISMLKTTSLVSVIGVSDLLYNAQQIYARNLEQIPLLIVTCFWYILFTTILTYFQSLLEKRFSRGSSAAVQKGVR</sequence>
<evidence type="ECO:0000256" key="1">
    <source>
        <dbReference type="ARBA" id="ARBA00004651"/>
    </source>
</evidence>
<dbReference type="EMBL" id="FUHU01000045">
    <property type="protein sequence ID" value="SJM68546.1"/>
    <property type="molecule type" value="Genomic_DNA"/>
</dbReference>
<comment type="subcellular location">
    <subcellularLocation>
        <location evidence="1 8">Cell membrane</location>
        <topology evidence="1 8">Multi-pass membrane protein</topology>
    </subcellularLocation>
</comment>
<evidence type="ECO:0000256" key="5">
    <source>
        <dbReference type="ARBA" id="ARBA00022970"/>
    </source>
</evidence>
<evidence type="ECO:0000256" key="2">
    <source>
        <dbReference type="ARBA" id="ARBA00022448"/>
    </source>
</evidence>
<gene>
    <name evidence="10" type="ORF">CZ674_12675</name>
</gene>
<dbReference type="AlphaFoldDB" id="A0A1R4GK25"/>
<protein>
    <submittedName>
        <fullName evidence="10">ABC amino acid transporter, permease component</fullName>
    </submittedName>
</protein>
<evidence type="ECO:0000256" key="6">
    <source>
        <dbReference type="ARBA" id="ARBA00022989"/>
    </source>
</evidence>
<dbReference type="SUPFAM" id="SSF161098">
    <property type="entry name" value="MetI-like"/>
    <property type="match status" value="1"/>
</dbReference>
<dbReference type="PANTHER" id="PTHR30614:SF0">
    <property type="entry name" value="L-CYSTINE TRANSPORT SYSTEM PERMEASE PROTEIN TCYL"/>
    <property type="match status" value="1"/>
</dbReference>
<evidence type="ECO:0000313" key="11">
    <source>
        <dbReference type="Proteomes" id="UP000195787"/>
    </source>
</evidence>
<keyword evidence="6 8" id="KW-1133">Transmembrane helix</keyword>
<comment type="similarity">
    <text evidence="8">Belongs to the binding-protein-dependent transport system permease family.</text>
</comment>
<dbReference type="PROSITE" id="PS50928">
    <property type="entry name" value="ABC_TM1"/>
    <property type="match status" value="1"/>
</dbReference>
<dbReference type="GO" id="GO:0043190">
    <property type="term" value="C:ATP-binding cassette (ABC) transporter complex"/>
    <property type="evidence" value="ECO:0007669"/>
    <property type="project" value="InterPro"/>
</dbReference>
<keyword evidence="2 8" id="KW-0813">Transport</keyword>
<dbReference type="NCBIfam" id="TIGR01726">
    <property type="entry name" value="HEQRo_perm_3TM"/>
    <property type="match status" value="1"/>
</dbReference>
<evidence type="ECO:0000256" key="3">
    <source>
        <dbReference type="ARBA" id="ARBA00022475"/>
    </source>
</evidence>
<keyword evidence="3" id="KW-1003">Cell membrane</keyword>
<accession>A0A1R4GK25</accession>
<feature type="domain" description="ABC transmembrane type-1" evidence="9">
    <location>
        <begin position="77"/>
        <end position="283"/>
    </location>
</feature>
<evidence type="ECO:0000256" key="8">
    <source>
        <dbReference type="RuleBase" id="RU363032"/>
    </source>
</evidence>
<dbReference type="Gene3D" id="1.10.3720.10">
    <property type="entry name" value="MetI-like"/>
    <property type="match status" value="1"/>
</dbReference>
<dbReference type="FunFam" id="1.10.3720.10:FF:000006">
    <property type="entry name" value="Glutamate/aspartate ABC transporter, permease protein GltK"/>
    <property type="match status" value="1"/>
</dbReference>
<dbReference type="GO" id="GO:0006865">
    <property type="term" value="P:amino acid transport"/>
    <property type="evidence" value="ECO:0007669"/>
    <property type="project" value="UniProtKB-KW"/>
</dbReference>
<dbReference type="RefSeq" id="WP_234988586.1">
    <property type="nucleotide sequence ID" value="NZ_FUHU01000045.1"/>
</dbReference>
<feature type="transmembrane region" description="Helical" evidence="8">
    <location>
        <begin position="262"/>
        <end position="282"/>
    </location>
</feature>
<dbReference type="Pfam" id="PF00528">
    <property type="entry name" value="BPD_transp_1"/>
    <property type="match status" value="1"/>
</dbReference>
<dbReference type="InterPro" id="IPR043429">
    <property type="entry name" value="ArtM/GltK/GlnP/TcyL/YhdX-like"/>
</dbReference>
<name>A0A1R4GK25_9MICO</name>
<dbReference type="GO" id="GO:0022857">
    <property type="term" value="F:transmembrane transporter activity"/>
    <property type="evidence" value="ECO:0007669"/>
    <property type="project" value="InterPro"/>
</dbReference>
<evidence type="ECO:0000259" key="9">
    <source>
        <dbReference type="PROSITE" id="PS50928"/>
    </source>
</evidence>
<keyword evidence="4 8" id="KW-0812">Transmembrane</keyword>
<proteinExistence type="inferred from homology"/>
<keyword evidence="5" id="KW-0029">Amino-acid transport</keyword>
<keyword evidence="7 8" id="KW-0472">Membrane</keyword>
<dbReference type="PANTHER" id="PTHR30614">
    <property type="entry name" value="MEMBRANE COMPONENT OF AMINO ACID ABC TRANSPORTER"/>
    <property type="match status" value="1"/>
</dbReference>
<evidence type="ECO:0000256" key="4">
    <source>
        <dbReference type="ARBA" id="ARBA00022692"/>
    </source>
</evidence>
<feature type="transmembrane region" description="Helical" evidence="8">
    <location>
        <begin position="33"/>
        <end position="53"/>
    </location>
</feature>
<dbReference type="InterPro" id="IPR000515">
    <property type="entry name" value="MetI-like"/>
</dbReference>
<feature type="transmembrane region" description="Helical" evidence="8">
    <location>
        <begin position="159"/>
        <end position="178"/>
    </location>
</feature>
<dbReference type="InterPro" id="IPR010065">
    <property type="entry name" value="AA_ABC_transptr_permease_3TM"/>
</dbReference>
<keyword evidence="11" id="KW-1185">Reference proteome</keyword>
<dbReference type="InterPro" id="IPR035906">
    <property type="entry name" value="MetI-like_sf"/>
</dbReference>
<feature type="transmembrane region" description="Helical" evidence="8">
    <location>
        <begin position="113"/>
        <end position="139"/>
    </location>
</feature>
<feature type="transmembrane region" description="Helical" evidence="8">
    <location>
        <begin position="73"/>
        <end position="101"/>
    </location>
</feature>
<dbReference type="CDD" id="cd06261">
    <property type="entry name" value="TM_PBP2"/>
    <property type="match status" value="1"/>
</dbReference>
<reference evidence="10 11" key="1">
    <citation type="submission" date="2017-02" db="EMBL/GenBank/DDBJ databases">
        <authorList>
            <person name="Peterson S.W."/>
        </authorList>
    </citation>
    <scope>NUCLEOTIDE SEQUENCE [LARGE SCALE GENOMIC DNA]</scope>
    <source>
        <strain evidence="10 11">LMG 22410</strain>
    </source>
</reference>
<evidence type="ECO:0000256" key="7">
    <source>
        <dbReference type="ARBA" id="ARBA00023136"/>
    </source>
</evidence>
<dbReference type="GeneID" id="303174064"/>
<evidence type="ECO:0000313" key="10">
    <source>
        <dbReference type="EMBL" id="SJM68546.1"/>
    </source>
</evidence>
<dbReference type="Proteomes" id="UP000195787">
    <property type="component" value="Unassembled WGS sequence"/>
</dbReference>
<organism evidence="10 11">
    <name type="scientific">Agrococcus casei LMG 22410</name>
    <dbReference type="NCBI Taxonomy" id="1255656"/>
    <lineage>
        <taxon>Bacteria</taxon>
        <taxon>Bacillati</taxon>
        <taxon>Actinomycetota</taxon>
        <taxon>Actinomycetes</taxon>
        <taxon>Micrococcales</taxon>
        <taxon>Microbacteriaceae</taxon>
        <taxon>Agrococcus</taxon>
    </lineage>
</organism>